<evidence type="ECO:0000313" key="7">
    <source>
        <dbReference type="EMBL" id="GMS94008.1"/>
    </source>
</evidence>
<evidence type="ECO:0000256" key="2">
    <source>
        <dbReference type="ARBA" id="ARBA00009166"/>
    </source>
</evidence>
<feature type="non-terminal residue" evidence="7">
    <location>
        <position position="236"/>
    </location>
</feature>
<feature type="transmembrane region" description="Helical" evidence="6">
    <location>
        <begin position="6"/>
        <end position="24"/>
    </location>
</feature>
<dbReference type="EMBL" id="BTSX01000004">
    <property type="protein sequence ID" value="GMS94008.1"/>
    <property type="molecule type" value="Genomic_DNA"/>
</dbReference>
<dbReference type="InterPro" id="IPR050920">
    <property type="entry name" value="Nematode_rcpt-like_delta"/>
</dbReference>
<accession>A0AAV5TIE9</accession>
<dbReference type="PANTHER" id="PTHR22945">
    <property type="entry name" value="SERPENTINE RECEPTOR, CLASS D DELTA"/>
    <property type="match status" value="1"/>
</dbReference>
<dbReference type="GO" id="GO:0016020">
    <property type="term" value="C:membrane"/>
    <property type="evidence" value="ECO:0007669"/>
    <property type="project" value="UniProtKB-SubCell"/>
</dbReference>
<comment type="subcellular location">
    <subcellularLocation>
        <location evidence="1">Membrane</location>
        <topology evidence="1">Multi-pass membrane protein</topology>
    </subcellularLocation>
</comment>
<dbReference type="InterPro" id="IPR019421">
    <property type="entry name" value="7TM_GPCR_serpentine_rcpt_Srd"/>
</dbReference>
<reference evidence="7" key="1">
    <citation type="submission" date="2023-10" db="EMBL/GenBank/DDBJ databases">
        <title>Genome assembly of Pristionchus species.</title>
        <authorList>
            <person name="Yoshida K."/>
            <person name="Sommer R.J."/>
        </authorList>
    </citation>
    <scope>NUCLEOTIDE SEQUENCE</scope>
    <source>
        <strain evidence="7">RS0144</strain>
    </source>
</reference>
<dbReference type="AlphaFoldDB" id="A0AAV5TIE9"/>
<feature type="transmembrane region" description="Helical" evidence="6">
    <location>
        <begin position="179"/>
        <end position="200"/>
    </location>
</feature>
<dbReference type="PANTHER" id="PTHR22945:SF40">
    <property type="entry name" value="SERPENTINE RECEPTOR, CLASS D (DELTA)-RELATED"/>
    <property type="match status" value="1"/>
</dbReference>
<protein>
    <recommendedName>
        <fullName evidence="9">G protein-coupled receptor</fullName>
    </recommendedName>
</protein>
<dbReference type="SUPFAM" id="SSF81321">
    <property type="entry name" value="Family A G protein-coupled receptor-like"/>
    <property type="match status" value="1"/>
</dbReference>
<comment type="caution">
    <text evidence="7">The sequence shown here is derived from an EMBL/GenBank/DDBJ whole genome shotgun (WGS) entry which is preliminary data.</text>
</comment>
<comment type="similarity">
    <text evidence="2">Belongs to the nematode receptor-like protein srd family.</text>
</comment>
<name>A0AAV5TIE9_9BILA</name>
<evidence type="ECO:0000256" key="3">
    <source>
        <dbReference type="ARBA" id="ARBA00022692"/>
    </source>
</evidence>
<feature type="non-terminal residue" evidence="7">
    <location>
        <position position="1"/>
    </location>
</feature>
<evidence type="ECO:0000256" key="1">
    <source>
        <dbReference type="ARBA" id="ARBA00004141"/>
    </source>
</evidence>
<keyword evidence="5 6" id="KW-0472">Membrane</keyword>
<keyword evidence="8" id="KW-1185">Reference proteome</keyword>
<keyword evidence="4 6" id="KW-1133">Transmembrane helix</keyword>
<sequence>VQLLTSLSYSIGIIGTISNAVLIHAIRKHTPPTLRVYAAIFVASALCDCIGLLAMMSTTAREVIYNGSCVLEFYGACTLVSDELCWACWGIQEDMYSTAVSLLCLSFVYRFHAIDDSKISRLTTVIVLCFGMVVINLHVVPGYYFTLSNARKKIAFMEDYITHRPDASTTLGLIYSDDLFSTCVTSYTILSGLLCFFIIVQLRKRTIQRVAMFEGTMSTNTKTHQMMLSKVHFLFF</sequence>
<proteinExistence type="inferred from homology"/>
<organism evidence="7 8">
    <name type="scientific">Pristionchus entomophagus</name>
    <dbReference type="NCBI Taxonomy" id="358040"/>
    <lineage>
        <taxon>Eukaryota</taxon>
        <taxon>Metazoa</taxon>
        <taxon>Ecdysozoa</taxon>
        <taxon>Nematoda</taxon>
        <taxon>Chromadorea</taxon>
        <taxon>Rhabditida</taxon>
        <taxon>Rhabditina</taxon>
        <taxon>Diplogasteromorpha</taxon>
        <taxon>Diplogasteroidea</taxon>
        <taxon>Neodiplogasteridae</taxon>
        <taxon>Pristionchus</taxon>
    </lineage>
</organism>
<keyword evidence="3 6" id="KW-0812">Transmembrane</keyword>
<dbReference type="Pfam" id="PF10317">
    <property type="entry name" value="7TM_GPCR_Srd"/>
    <property type="match status" value="1"/>
</dbReference>
<evidence type="ECO:0000256" key="5">
    <source>
        <dbReference type="ARBA" id="ARBA00023136"/>
    </source>
</evidence>
<dbReference type="Proteomes" id="UP001432027">
    <property type="component" value="Unassembled WGS sequence"/>
</dbReference>
<evidence type="ECO:0000313" key="8">
    <source>
        <dbReference type="Proteomes" id="UP001432027"/>
    </source>
</evidence>
<evidence type="ECO:0000256" key="6">
    <source>
        <dbReference type="SAM" id="Phobius"/>
    </source>
</evidence>
<feature type="transmembrane region" description="Helical" evidence="6">
    <location>
        <begin position="125"/>
        <end position="145"/>
    </location>
</feature>
<gene>
    <name evidence="7" type="ORF">PENTCL1PPCAC_16183</name>
</gene>
<feature type="transmembrane region" description="Helical" evidence="6">
    <location>
        <begin position="36"/>
        <end position="56"/>
    </location>
</feature>
<evidence type="ECO:0000256" key="4">
    <source>
        <dbReference type="ARBA" id="ARBA00022989"/>
    </source>
</evidence>
<evidence type="ECO:0008006" key="9">
    <source>
        <dbReference type="Google" id="ProtNLM"/>
    </source>
</evidence>